<evidence type="ECO:0000313" key="2">
    <source>
        <dbReference type="EMBL" id="KAF5840777.1"/>
    </source>
</evidence>
<dbReference type="Gene3D" id="1.20.5.190">
    <property type="match status" value="1"/>
</dbReference>
<keyword evidence="3" id="KW-1185">Reference proteome</keyword>
<accession>A0ABQ7H1P7</accession>
<sequence length="517" mass="57511">GQLQDSPALRLPYIAHPSVTTPPTHNLNGIGHPVINKEAEMAKALLESYQVGAGNKDPQQSSKLNKSRKTEKEQQEDELGSPKGKKKADIKQILAAETFVKRGPRHLMNKETLPRARHAHVSSPNPANESSTTFWKGKRLNQLEKKVDGRLYLLRSNRSAKADLLERVDAYVAEKEAAAAEDAALSLFANERREQRTILFMQRQAQMSNKAAGASRGAAGPPHRQSTSVHNRNRSLFDPWTAEPIEDGHPMPVAKAPFWAGFTVLMQSATKLGTLIMNERRKKLTTQDAAARRIQAAWRGHCCRRPLRKMQSKAPSEGGEGSQSNSLQAAADLIMDFLKARQHAGRTEAAAAAMRATVAQAKAGKSKAQLLRGIRMAMMRKQWERVEASAIDVSQKRTRGNAALGINDKSHTLQVQRQEHSMMEDFLAARKKGDMPAVYTEDQREVAIRKATQNAVSRTFATDRIIHENWKPVPEAVKSMLLDVYLGMKGTAYLQLIGLVWQVRQIVDILEAFLRLV</sequence>
<gene>
    <name evidence="2" type="ORF">DUNSADRAFT_15487</name>
</gene>
<dbReference type="CDD" id="cd23767">
    <property type="entry name" value="IQCD"/>
    <property type="match status" value="1"/>
</dbReference>
<feature type="region of interest" description="Disordered" evidence="1">
    <location>
        <begin position="306"/>
        <end position="325"/>
    </location>
</feature>
<comment type="caution">
    <text evidence="2">The sequence shown here is derived from an EMBL/GenBank/DDBJ whole genome shotgun (WGS) entry which is preliminary data.</text>
</comment>
<organism evidence="2 3">
    <name type="scientific">Dunaliella salina</name>
    <name type="common">Green alga</name>
    <name type="synonym">Protococcus salinus</name>
    <dbReference type="NCBI Taxonomy" id="3046"/>
    <lineage>
        <taxon>Eukaryota</taxon>
        <taxon>Viridiplantae</taxon>
        <taxon>Chlorophyta</taxon>
        <taxon>core chlorophytes</taxon>
        <taxon>Chlorophyceae</taxon>
        <taxon>CS clade</taxon>
        <taxon>Chlamydomonadales</taxon>
        <taxon>Dunaliellaceae</taxon>
        <taxon>Dunaliella</taxon>
    </lineage>
</organism>
<evidence type="ECO:0000256" key="1">
    <source>
        <dbReference type="SAM" id="MobiDB-lite"/>
    </source>
</evidence>
<dbReference type="PROSITE" id="PS50096">
    <property type="entry name" value="IQ"/>
    <property type="match status" value="1"/>
</dbReference>
<feature type="non-terminal residue" evidence="2">
    <location>
        <position position="1"/>
    </location>
</feature>
<name>A0ABQ7H1P7_DUNSA</name>
<dbReference type="Proteomes" id="UP000815325">
    <property type="component" value="Unassembled WGS sequence"/>
</dbReference>
<protein>
    <submittedName>
        <fullName evidence="2">Uncharacterized protein</fullName>
    </submittedName>
</protein>
<dbReference type="EMBL" id="MU069503">
    <property type="protein sequence ID" value="KAF5840777.1"/>
    <property type="molecule type" value="Genomic_DNA"/>
</dbReference>
<reference evidence="2" key="1">
    <citation type="submission" date="2017-08" db="EMBL/GenBank/DDBJ databases">
        <authorList>
            <person name="Polle J.E."/>
            <person name="Barry K."/>
            <person name="Cushman J."/>
            <person name="Schmutz J."/>
            <person name="Tran D."/>
            <person name="Hathwaick L.T."/>
            <person name="Yim W.C."/>
            <person name="Jenkins J."/>
            <person name="Mckie-Krisberg Z.M."/>
            <person name="Prochnik S."/>
            <person name="Lindquist E."/>
            <person name="Dockter R.B."/>
            <person name="Adam C."/>
            <person name="Molina H."/>
            <person name="Bunkerborg J."/>
            <person name="Jin E."/>
            <person name="Buchheim M."/>
            <person name="Magnuson J."/>
        </authorList>
    </citation>
    <scope>NUCLEOTIDE SEQUENCE</scope>
    <source>
        <strain evidence="2">CCAP 19/18</strain>
    </source>
</reference>
<proteinExistence type="predicted"/>
<feature type="region of interest" description="Disordered" evidence="1">
    <location>
        <begin position="51"/>
        <end position="89"/>
    </location>
</feature>
<evidence type="ECO:0000313" key="3">
    <source>
        <dbReference type="Proteomes" id="UP000815325"/>
    </source>
</evidence>